<name>A0A8E2DJZ0_9APHY</name>
<evidence type="ECO:0000256" key="4">
    <source>
        <dbReference type="ARBA" id="ARBA00022723"/>
    </source>
</evidence>
<dbReference type="InterPro" id="IPR036851">
    <property type="entry name" value="Chloroperoxidase-like_sf"/>
</dbReference>
<dbReference type="InterPro" id="IPR000028">
    <property type="entry name" value="Chloroperoxidase"/>
</dbReference>
<evidence type="ECO:0000256" key="2">
    <source>
        <dbReference type="ARBA" id="ARBA00022559"/>
    </source>
</evidence>
<keyword evidence="2 10" id="KW-0575">Peroxidase</keyword>
<protein>
    <submittedName>
        <fullName evidence="10">Cloroperoxidase</fullName>
    </submittedName>
</protein>
<sequence length="399" mass="43013">MMKPYLLLAFVSFSYAFPTSSWDQLSHRLMETRMKRDIHGRQDPVAVVTGLTQIPDADHPFMAPGPTDQRGPCPGLNVLANHGYLPRSGIVTQADIVSGVSEGFNMAPDLAGFLSLVSIAYDGDLVTGKFSIGGPDSRTSLLGALQNILGVEGGLDYHAGIEGDASATRDDAYFGDDHTMIPELYAQMKSIAANYGGLYTLEAMKDLQQLRHQQSVQTNPTFYFVPLASALDIGAKAFITVFFTNGTYGDGGVPNEESISSFFGAQLLPNGSYQFVPERFPDNWYRRGTPFTLLDGIGQILDFYSTRDIPFGGNAGAVNTFEPLDIPALTNVNGMACFIRDAIQANVPSSVSQPIQVVEQVISSVVSVVDPLFENFGCPAFNASETQAYAAINELQNGS</sequence>
<keyword evidence="5" id="KW-0560">Oxidoreductase</keyword>
<evidence type="ECO:0000256" key="1">
    <source>
        <dbReference type="ARBA" id="ARBA00001970"/>
    </source>
</evidence>
<dbReference type="GO" id="GO:0046872">
    <property type="term" value="F:metal ion binding"/>
    <property type="evidence" value="ECO:0007669"/>
    <property type="project" value="UniProtKB-KW"/>
</dbReference>
<feature type="signal peptide" evidence="8">
    <location>
        <begin position="1"/>
        <end position="16"/>
    </location>
</feature>
<dbReference type="GO" id="GO:0004601">
    <property type="term" value="F:peroxidase activity"/>
    <property type="evidence" value="ECO:0007669"/>
    <property type="project" value="UniProtKB-KW"/>
</dbReference>
<keyword evidence="3" id="KW-0349">Heme</keyword>
<evidence type="ECO:0000256" key="8">
    <source>
        <dbReference type="SAM" id="SignalP"/>
    </source>
</evidence>
<reference evidence="10 11" key="1">
    <citation type="submission" date="2016-07" db="EMBL/GenBank/DDBJ databases">
        <title>Draft genome of the white-rot fungus Obba rivulosa 3A-2.</title>
        <authorList>
            <consortium name="DOE Joint Genome Institute"/>
            <person name="Miettinen O."/>
            <person name="Riley R."/>
            <person name="Acob R."/>
            <person name="Barry K."/>
            <person name="Cullen D."/>
            <person name="De Vries R."/>
            <person name="Hainaut M."/>
            <person name="Hatakka A."/>
            <person name="Henrissat B."/>
            <person name="Hilden K."/>
            <person name="Kuo R."/>
            <person name="Labutti K."/>
            <person name="Lipzen A."/>
            <person name="Makela M.R."/>
            <person name="Sandor L."/>
            <person name="Spatafora J.W."/>
            <person name="Grigoriev I.V."/>
            <person name="Hibbett D.S."/>
        </authorList>
    </citation>
    <scope>NUCLEOTIDE SEQUENCE [LARGE SCALE GENOMIC DNA]</scope>
    <source>
        <strain evidence="10 11">3A-2</strain>
    </source>
</reference>
<keyword evidence="6" id="KW-0408">Iron</keyword>
<comment type="similarity">
    <text evidence="7">Belongs to the chloroperoxidase family.</text>
</comment>
<evidence type="ECO:0000256" key="5">
    <source>
        <dbReference type="ARBA" id="ARBA00023002"/>
    </source>
</evidence>
<dbReference type="PANTHER" id="PTHR33577:SF15">
    <property type="entry name" value="HEME HALOPEROXIDASE FAMILY PROFILE DOMAIN-CONTAINING PROTEIN"/>
    <property type="match status" value="1"/>
</dbReference>
<dbReference type="OrthoDB" id="2788669at2759"/>
<keyword evidence="8" id="KW-0732">Signal</keyword>
<dbReference type="Proteomes" id="UP000250043">
    <property type="component" value="Unassembled WGS sequence"/>
</dbReference>
<keyword evidence="4" id="KW-0479">Metal-binding</keyword>
<dbReference type="SUPFAM" id="SSF47571">
    <property type="entry name" value="Cloroperoxidase"/>
    <property type="match status" value="1"/>
</dbReference>
<dbReference type="Gene3D" id="1.10.489.10">
    <property type="entry name" value="Chloroperoxidase-like"/>
    <property type="match status" value="1"/>
</dbReference>
<evidence type="ECO:0000259" key="9">
    <source>
        <dbReference type="PROSITE" id="PS51405"/>
    </source>
</evidence>
<keyword evidence="11" id="KW-1185">Reference proteome</keyword>
<feature type="domain" description="Heme haloperoxidase family profile" evidence="9">
    <location>
        <begin position="57"/>
        <end position="302"/>
    </location>
</feature>
<evidence type="ECO:0000256" key="3">
    <source>
        <dbReference type="ARBA" id="ARBA00022617"/>
    </source>
</evidence>
<accession>A0A8E2DJZ0</accession>
<evidence type="ECO:0000313" key="10">
    <source>
        <dbReference type="EMBL" id="OCH90910.1"/>
    </source>
</evidence>
<evidence type="ECO:0000256" key="6">
    <source>
        <dbReference type="ARBA" id="ARBA00023004"/>
    </source>
</evidence>
<evidence type="ECO:0000313" key="11">
    <source>
        <dbReference type="Proteomes" id="UP000250043"/>
    </source>
</evidence>
<dbReference type="AlphaFoldDB" id="A0A8E2DJZ0"/>
<proteinExistence type="inferred from homology"/>
<feature type="chain" id="PRO_5034436894" evidence="8">
    <location>
        <begin position="17"/>
        <end position="399"/>
    </location>
</feature>
<comment type="cofactor">
    <cofactor evidence="1">
        <name>heme b</name>
        <dbReference type="ChEBI" id="CHEBI:60344"/>
    </cofactor>
</comment>
<gene>
    <name evidence="10" type="ORF">OBBRIDRAFT_562372</name>
</gene>
<evidence type="ECO:0000256" key="7">
    <source>
        <dbReference type="ARBA" id="ARBA00025795"/>
    </source>
</evidence>
<organism evidence="10 11">
    <name type="scientific">Obba rivulosa</name>
    <dbReference type="NCBI Taxonomy" id="1052685"/>
    <lineage>
        <taxon>Eukaryota</taxon>
        <taxon>Fungi</taxon>
        <taxon>Dikarya</taxon>
        <taxon>Basidiomycota</taxon>
        <taxon>Agaricomycotina</taxon>
        <taxon>Agaricomycetes</taxon>
        <taxon>Polyporales</taxon>
        <taxon>Gelatoporiaceae</taxon>
        <taxon>Obba</taxon>
    </lineage>
</organism>
<dbReference type="PANTHER" id="PTHR33577">
    <property type="entry name" value="STERIGMATOCYSTIN BIOSYNTHESIS PEROXIDASE STCC-RELATED"/>
    <property type="match status" value="1"/>
</dbReference>
<dbReference type="Pfam" id="PF01328">
    <property type="entry name" value="Peroxidase_2"/>
    <property type="match status" value="1"/>
</dbReference>
<dbReference type="PROSITE" id="PS51405">
    <property type="entry name" value="HEME_HALOPEROXIDASE"/>
    <property type="match status" value="1"/>
</dbReference>
<dbReference type="EMBL" id="KV722395">
    <property type="protein sequence ID" value="OCH90910.1"/>
    <property type="molecule type" value="Genomic_DNA"/>
</dbReference>